<dbReference type="NCBIfam" id="TIGR00231">
    <property type="entry name" value="small_GTP"/>
    <property type="match status" value="2"/>
</dbReference>
<dbReference type="CDD" id="cd01895">
    <property type="entry name" value="EngA2"/>
    <property type="match status" value="1"/>
</dbReference>
<evidence type="ECO:0000256" key="7">
    <source>
        <dbReference type="ARBA" id="ARBA00032345"/>
    </source>
</evidence>
<name>A0A5D0MP21_FLESI</name>
<dbReference type="InterPro" id="IPR031166">
    <property type="entry name" value="G_ENGA"/>
</dbReference>
<dbReference type="NCBIfam" id="TIGR03594">
    <property type="entry name" value="GTPase_EngA"/>
    <property type="match status" value="1"/>
</dbReference>
<dbReference type="PANTHER" id="PTHR43834:SF6">
    <property type="entry name" value="GTPASE DER"/>
    <property type="match status" value="1"/>
</dbReference>
<dbReference type="Pfam" id="PF01926">
    <property type="entry name" value="MMR_HSR1"/>
    <property type="match status" value="2"/>
</dbReference>
<evidence type="ECO:0000313" key="12">
    <source>
        <dbReference type="EMBL" id="TYB33240.1"/>
    </source>
</evidence>
<dbReference type="Gene3D" id="3.40.50.300">
    <property type="entry name" value="P-loop containing nucleotide triphosphate hydrolases"/>
    <property type="match status" value="2"/>
</dbReference>
<feature type="binding site" evidence="8">
    <location>
        <begin position="55"/>
        <end position="59"/>
    </location>
    <ligand>
        <name>GTP</name>
        <dbReference type="ChEBI" id="CHEBI:37565"/>
        <label>1</label>
    </ligand>
</feature>
<dbReference type="PANTHER" id="PTHR43834">
    <property type="entry name" value="GTPASE DER"/>
    <property type="match status" value="1"/>
</dbReference>
<dbReference type="InterPro" id="IPR032859">
    <property type="entry name" value="KH_dom-like"/>
</dbReference>
<feature type="domain" description="EngA-type G" evidence="11">
    <location>
        <begin position="177"/>
        <end position="354"/>
    </location>
</feature>
<feature type="binding site" evidence="8">
    <location>
        <begin position="296"/>
        <end position="299"/>
    </location>
    <ligand>
        <name>GTP</name>
        <dbReference type="ChEBI" id="CHEBI:37565"/>
        <label>2</label>
    </ligand>
</feature>
<keyword evidence="6 8" id="KW-0342">GTP-binding</keyword>
<feature type="binding site" evidence="8">
    <location>
        <begin position="230"/>
        <end position="234"/>
    </location>
    <ligand>
        <name>GTP</name>
        <dbReference type="ChEBI" id="CHEBI:37565"/>
        <label>2</label>
    </ligand>
</feature>
<keyword evidence="4 10" id="KW-0677">Repeat</keyword>
<dbReference type="Proteomes" id="UP000323337">
    <property type="component" value="Unassembled WGS sequence"/>
</dbReference>
<evidence type="ECO:0000256" key="8">
    <source>
        <dbReference type="HAMAP-Rule" id="MF_00195"/>
    </source>
</evidence>
<dbReference type="FunFam" id="3.30.300.20:FF:000004">
    <property type="entry name" value="GTPase Der"/>
    <property type="match status" value="1"/>
</dbReference>
<dbReference type="PROSITE" id="PS51712">
    <property type="entry name" value="G_ENGA"/>
    <property type="match status" value="2"/>
</dbReference>
<comment type="similarity">
    <text evidence="1 8 9 10">Belongs to the TRAFAC class TrmE-Era-EngA-EngB-Septin-like GTPase superfamily. EngA (Der) GTPase family.</text>
</comment>
<accession>A0A5D0MP21</accession>
<feature type="binding site" evidence="8">
    <location>
        <begin position="183"/>
        <end position="190"/>
    </location>
    <ligand>
        <name>GTP</name>
        <dbReference type="ChEBI" id="CHEBI:37565"/>
        <label>2</label>
    </ligand>
</feature>
<evidence type="ECO:0000256" key="6">
    <source>
        <dbReference type="ARBA" id="ARBA00023134"/>
    </source>
</evidence>
<evidence type="ECO:0000256" key="10">
    <source>
        <dbReference type="RuleBase" id="RU004481"/>
    </source>
</evidence>
<comment type="subunit">
    <text evidence="8">Associates with the 50S ribosomal subunit.</text>
</comment>
<evidence type="ECO:0000313" key="13">
    <source>
        <dbReference type="Proteomes" id="UP000323337"/>
    </source>
</evidence>
<protein>
    <recommendedName>
        <fullName evidence="2 8">GTPase Der</fullName>
    </recommendedName>
    <alternativeName>
        <fullName evidence="7 8">GTP-binding protein EngA</fullName>
    </alternativeName>
</protein>
<comment type="caution">
    <text evidence="12">The sequence shown here is derived from an EMBL/GenBank/DDBJ whole genome shotgun (WGS) entry which is preliminary data.</text>
</comment>
<evidence type="ECO:0000256" key="5">
    <source>
        <dbReference type="ARBA" id="ARBA00022741"/>
    </source>
</evidence>
<organism evidence="12 13">
    <name type="scientific">Flexistipes sinusarabici</name>
    <dbReference type="NCBI Taxonomy" id="2352"/>
    <lineage>
        <taxon>Bacteria</taxon>
        <taxon>Pseudomonadati</taxon>
        <taxon>Deferribacterota</taxon>
        <taxon>Deferribacteres</taxon>
        <taxon>Deferribacterales</taxon>
        <taxon>Flexistipitaceae</taxon>
        <taxon>Flexistipes</taxon>
    </lineage>
</organism>
<dbReference type="CDD" id="cd01894">
    <property type="entry name" value="EngA1"/>
    <property type="match status" value="1"/>
</dbReference>
<reference evidence="12 13" key="1">
    <citation type="submission" date="2019-08" db="EMBL/GenBank/DDBJ databases">
        <title>Genomic characterization of a novel candidate phylum (ARYD3) from a high temperature, high salinity tertiary oil reservoir in north central Oklahoma, USA.</title>
        <authorList>
            <person name="Youssef N.H."/>
            <person name="Yadav A."/>
            <person name="Elshahed M.S."/>
        </authorList>
    </citation>
    <scope>NUCLEOTIDE SEQUENCE [LARGE SCALE GENOMIC DNA]</scope>
    <source>
        <strain evidence="12">ARYD1</strain>
    </source>
</reference>
<sequence length="444" mass="51127">MLKVGIIGRPNVGKSTLFNKITGSRSAIVNDMPGVTRDRLEKVTEWLGVKFKVVDSAGFDLKEEIIKKEMQQQFFTLLDEVDVCLLMVDVTEGVHSLDEIVCNLLREKGKTFFLVVNKVDSEKREYLASEFYRLGVSEMFLISSEHGRNVDILLDRVLDEAQKYEQEEEPDEPADLLKLTIIGKPNVGKSSILNRILGKERVIVTEIPGTTRDAVDTYFTFEDKDYVLTDTAGIRKKSVMFKDAVEKIGYYRGMDALERSDIAIAILDATQGVTDRDVKIIADAVDMGRPVIIVFNKWDLVKEDKRKAARNLQFQVKDRIKFISNPPIIFTSAFTGNRLDNIFKYAQTLYKEYSKRIKTAELNKLLQFAQERHQPPVVSNRRLKFFYMTQVDVKPPYFVIFVNYPEAVHFSYKRYILNLIREAYGFDGIPLRIGIRKRKGRDEK</sequence>
<dbReference type="HAMAP" id="MF_00195">
    <property type="entry name" value="GTPase_Der"/>
    <property type="match status" value="1"/>
</dbReference>
<proteinExistence type="inferred from homology"/>
<feature type="binding site" evidence="8">
    <location>
        <begin position="117"/>
        <end position="120"/>
    </location>
    <ligand>
        <name>GTP</name>
        <dbReference type="ChEBI" id="CHEBI:37565"/>
        <label>1</label>
    </ligand>
</feature>
<dbReference type="GO" id="GO:0005525">
    <property type="term" value="F:GTP binding"/>
    <property type="evidence" value="ECO:0007669"/>
    <property type="project" value="UniProtKB-UniRule"/>
</dbReference>
<evidence type="ECO:0000259" key="11">
    <source>
        <dbReference type="PROSITE" id="PS51712"/>
    </source>
</evidence>
<dbReference type="RefSeq" id="WP_303701264.1">
    <property type="nucleotide sequence ID" value="NZ_VSIV01000173.1"/>
</dbReference>
<keyword evidence="5 8" id="KW-0547">Nucleotide-binding</keyword>
<evidence type="ECO:0000256" key="2">
    <source>
        <dbReference type="ARBA" id="ARBA00020953"/>
    </source>
</evidence>
<dbReference type="InterPro" id="IPR027417">
    <property type="entry name" value="P-loop_NTPase"/>
</dbReference>
<comment type="function">
    <text evidence="8 10">GTPase that plays an essential role in the late steps of ribosome biogenesis.</text>
</comment>
<evidence type="ECO:0000256" key="4">
    <source>
        <dbReference type="ARBA" id="ARBA00022737"/>
    </source>
</evidence>
<dbReference type="Pfam" id="PF14714">
    <property type="entry name" value="KH_dom-like"/>
    <property type="match status" value="1"/>
</dbReference>
<feature type="domain" description="EngA-type G" evidence="11">
    <location>
        <begin position="2"/>
        <end position="165"/>
    </location>
</feature>
<dbReference type="PIRSF" id="PIRSF006485">
    <property type="entry name" value="GTP-binding_EngA"/>
    <property type="match status" value="1"/>
</dbReference>
<evidence type="ECO:0000256" key="1">
    <source>
        <dbReference type="ARBA" id="ARBA00008279"/>
    </source>
</evidence>
<dbReference type="PRINTS" id="PR00326">
    <property type="entry name" value="GTP1OBG"/>
</dbReference>
<dbReference type="SUPFAM" id="SSF52540">
    <property type="entry name" value="P-loop containing nucleoside triphosphate hydrolases"/>
    <property type="match status" value="2"/>
</dbReference>
<dbReference type="FunFam" id="3.40.50.300:FF:000040">
    <property type="entry name" value="GTPase Der"/>
    <property type="match status" value="1"/>
</dbReference>
<dbReference type="Gene3D" id="3.30.300.20">
    <property type="match status" value="1"/>
</dbReference>
<feature type="binding site" evidence="8">
    <location>
        <begin position="8"/>
        <end position="15"/>
    </location>
    <ligand>
        <name>GTP</name>
        <dbReference type="ChEBI" id="CHEBI:37565"/>
        <label>1</label>
    </ligand>
</feature>
<dbReference type="InterPro" id="IPR016484">
    <property type="entry name" value="GTPase_Der"/>
</dbReference>
<keyword evidence="3 8" id="KW-0690">Ribosome biogenesis</keyword>
<evidence type="ECO:0000256" key="9">
    <source>
        <dbReference type="PROSITE-ProRule" id="PRU01049"/>
    </source>
</evidence>
<dbReference type="InterPro" id="IPR005225">
    <property type="entry name" value="Small_GTP-bd"/>
</dbReference>
<dbReference type="InterPro" id="IPR006073">
    <property type="entry name" value="GTP-bd"/>
</dbReference>
<dbReference type="GO" id="GO:0043022">
    <property type="term" value="F:ribosome binding"/>
    <property type="evidence" value="ECO:0007669"/>
    <property type="project" value="TreeGrafter"/>
</dbReference>
<dbReference type="GO" id="GO:0042254">
    <property type="term" value="P:ribosome biogenesis"/>
    <property type="evidence" value="ECO:0007669"/>
    <property type="project" value="UniProtKB-KW"/>
</dbReference>
<evidence type="ECO:0000256" key="3">
    <source>
        <dbReference type="ARBA" id="ARBA00022517"/>
    </source>
</evidence>
<gene>
    <name evidence="8 12" type="primary">der</name>
    <name evidence="12" type="ORF">FXF49_07390</name>
</gene>
<dbReference type="AlphaFoldDB" id="A0A5D0MP21"/>
<dbReference type="EMBL" id="VSIV01000173">
    <property type="protein sequence ID" value="TYB33240.1"/>
    <property type="molecule type" value="Genomic_DNA"/>
</dbReference>
<dbReference type="InterPro" id="IPR015946">
    <property type="entry name" value="KH_dom-like_a/b"/>
</dbReference>